<protein>
    <submittedName>
        <fullName evidence="1">Uncharacterized protein</fullName>
    </submittedName>
</protein>
<proteinExistence type="predicted"/>
<evidence type="ECO:0000313" key="1">
    <source>
        <dbReference type="EMBL" id="EPX81744.1"/>
    </source>
</evidence>
<dbReference type="Proteomes" id="UP000015351">
    <property type="component" value="Unassembled WGS sequence"/>
</dbReference>
<name>S9S6A3_9RHOB</name>
<evidence type="ECO:0000313" key="2">
    <source>
        <dbReference type="Proteomes" id="UP000015351"/>
    </source>
</evidence>
<organism evidence="1 2">
    <name type="scientific">Litoreibacter arenae DSM 19593</name>
    <dbReference type="NCBI Taxonomy" id="1123360"/>
    <lineage>
        <taxon>Bacteria</taxon>
        <taxon>Pseudomonadati</taxon>
        <taxon>Pseudomonadota</taxon>
        <taxon>Alphaproteobacteria</taxon>
        <taxon>Rhodobacterales</taxon>
        <taxon>Roseobacteraceae</taxon>
        <taxon>Litoreibacter</taxon>
    </lineage>
</organism>
<comment type="caution">
    <text evidence="1">The sequence shown here is derived from an EMBL/GenBank/DDBJ whole genome shotgun (WGS) entry which is preliminary data.</text>
</comment>
<dbReference type="AlphaFoldDB" id="S9S6A3"/>
<keyword evidence="2" id="KW-1185">Reference proteome</keyword>
<gene>
    <name evidence="1" type="ORF">thalar_00301</name>
</gene>
<dbReference type="EMBL" id="AONI01000005">
    <property type="protein sequence ID" value="EPX81744.1"/>
    <property type="molecule type" value="Genomic_DNA"/>
</dbReference>
<sequence length="70" mass="7368">MAGLKAGSIWIYRKVRRSGRVNSWGGGLAVCNARGANRGLTAAKLGFWAVCEPSAKRRHCVGHGGGICRG</sequence>
<reference evidence="2" key="1">
    <citation type="journal article" date="2013" name="Stand. Genomic Sci.">
        <title>Genome sequence of the Litoreibacter arenae type strain (DSM 19593(T)), a member of the Roseobacter clade isolated from sea sand.</title>
        <authorList>
            <person name="Riedel T."/>
            <person name="Fiebig A."/>
            <person name="Petersen J."/>
            <person name="Gronow S."/>
            <person name="Kyrpides N.C."/>
            <person name="Goker M."/>
            <person name="Klenk H.P."/>
        </authorList>
    </citation>
    <scope>NUCLEOTIDE SEQUENCE [LARGE SCALE GENOMIC DNA]</scope>
    <source>
        <strain evidence="2">DSM 19593</strain>
    </source>
</reference>
<dbReference type="HOGENOM" id="CLU_2753045_0_0_5"/>
<accession>S9S6A3</accession>